<comment type="caution">
    <text evidence="1">The sequence shown here is derived from an EMBL/GenBank/DDBJ whole genome shotgun (WGS) entry which is preliminary data.</text>
</comment>
<reference evidence="1" key="1">
    <citation type="submission" date="2020-08" db="EMBL/GenBank/DDBJ databases">
        <title>Multicomponent nature underlies the extraordinary mechanical properties of spider dragline silk.</title>
        <authorList>
            <person name="Kono N."/>
            <person name="Nakamura H."/>
            <person name="Mori M."/>
            <person name="Yoshida Y."/>
            <person name="Ohtoshi R."/>
            <person name="Malay A.D."/>
            <person name="Moran D.A.P."/>
            <person name="Tomita M."/>
            <person name="Numata K."/>
            <person name="Arakawa K."/>
        </authorList>
    </citation>
    <scope>NUCLEOTIDE SEQUENCE</scope>
</reference>
<keyword evidence="2" id="KW-1185">Reference proteome</keyword>
<proteinExistence type="predicted"/>
<dbReference type="EMBL" id="BMAV01021935">
    <property type="protein sequence ID" value="GFY76440.1"/>
    <property type="molecule type" value="Genomic_DNA"/>
</dbReference>
<dbReference type="AlphaFoldDB" id="A0A8X6YSV2"/>
<organism evidence="1 2">
    <name type="scientific">Trichonephila inaurata madagascariensis</name>
    <dbReference type="NCBI Taxonomy" id="2747483"/>
    <lineage>
        <taxon>Eukaryota</taxon>
        <taxon>Metazoa</taxon>
        <taxon>Ecdysozoa</taxon>
        <taxon>Arthropoda</taxon>
        <taxon>Chelicerata</taxon>
        <taxon>Arachnida</taxon>
        <taxon>Araneae</taxon>
        <taxon>Araneomorphae</taxon>
        <taxon>Entelegynae</taxon>
        <taxon>Araneoidea</taxon>
        <taxon>Nephilidae</taxon>
        <taxon>Trichonephila</taxon>
        <taxon>Trichonephila inaurata</taxon>
    </lineage>
</organism>
<dbReference type="Proteomes" id="UP000886998">
    <property type="component" value="Unassembled WGS sequence"/>
</dbReference>
<evidence type="ECO:0000313" key="1">
    <source>
        <dbReference type="EMBL" id="GFY76440.1"/>
    </source>
</evidence>
<sequence length="79" mass="9093">MDNRRWAHVWNQSFPSPWSLLVWLLPSKDLFSLGDPSSSLATADIALWVGGAHKPTHHDRWRYQQGAPSVKQNFYTIAF</sequence>
<gene>
    <name evidence="1" type="ORF">TNIN_13251</name>
</gene>
<protein>
    <submittedName>
        <fullName evidence="1">Uncharacterized protein</fullName>
    </submittedName>
</protein>
<accession>A0A8X6YSV2</accession>
<evidence type="ECO:0000313" key="2">
    <source>
        <dbReference type="Proteomes" id="UP000886998"/>
    </source>
</evidence>
<name>A0A8X6YSV2_9ARAC</name>